<dbReference type="SUPFAM" id="SSF53474">
    <property type="entry name" value="alpha/beta-Hydrolases"/>
    <property type="match status" value="1"/>
</dbReference>
<organism evidence="2 3">
    <name type="scientific">Limosilactobacillus pontis DSM 8475</name>
    <dbReference type="NCBI Taxonomy" id="1423794"/>
    <lineage>
        <taxon>Bacteria</taxon>
        <taxon>Bacillati</taxon>
        <taxon>Bacillota</taxon>
        <taxon>Bacilli</taxon>
        <taxon>Lactobacillales</taxon>
        <taxon>Lactobacillaceae</taxon>
        <taxon>Limosilactobacillus</taxon>
    </lineage>
</organism>
<dbReference type="RefSeq" id="WP_057807708.1">
    <property type="nucleotide sequence ID" value="NZ_AZGO01000058.1"/>
</dbReference>
<evidence type="ECO:0000313" key="2">
    <source>
        <dbReference type="EMBL" id="KRM35938.1"/>
    </source>
</evidence>
<feature type="domain" description="Serine aminopeptidase S33" evidence="1">
    <location>
        <begin position="30"/>
        <end position="260"/>
    </location>
</feature>
<comment type="caution">
    <text evidence="2">The sequence shown here is derived from an EMBL/GenBank/DDBJ whole genome shotgun (WGS) entry which is preliminary data.</text>
</comment>
<proteinExistence type="predicted"/>
<evidence type="ECO:0000259" key="1">
    <source>
        <dbReference type="Pfam" id="PF12146"/>
    </source>
</evidence>
<dbReference type="InterPro" id="IPR022742">
    <property type="entry name" value="Hydrolase_4"/>
</dbReference>
<dbReference type="GeneID" id="87978894"/>
<reference evidence="2 3" key="1">
    <citation type="journal article" date="2015" name="Genome Announc.">
        <title>Expanding the biotechnology potential of lactobacilli through comparative genomics of 213 strains and associated genera.</title>
        <authorList>
            <person name="Sun Z."/>
            <person name="Harris H.M."/>
            <person name="McCann A."/>
            <person name="Guo C."/>
            <person name="Argimon S."/>
            <person name="Zhang W."/>
            <person name="Yang X."/>
            <person name="Jeffery I.B."/>
            <person name="Cooney J.C."/>
            <person name="Kagawa T.F."/>
            <person name="Liu W."/>
            <person name="Song Y."/>
            <person name="Salvetti E."/>
            <person name="Wrobel A."/>
            <person name="Rasinkangas P."/>
            <person name="Parkhill J."/>
            <person name="Rea M.C."/>
            <person name="O'Sullivan O."/>
            <person name="Ritari J."/>
            <person name="Douillard F.P."/>
            <person name="Paul Ross R."/>
            <person name="Yang R."/>
            <person name="Briner A.E."/>
            <person name="Felis G.E."/>
            <person name="de Vos W.M."/>
            <person name="Barrangou R."/>
            <person name="Klaenhammer T.R."/>
            <person name="Caufield P.W."/>
            <person name="Cui Y."/>
            <person name="Zhang H."/>
            <person name="O'Toole P.W."/>
        </authorList>
    </citation>
    <scope>NUCLEOTIDE SEQUENCE [LARGE SCALE GENOMIC DNA]</scope>
    <source>
        <strain evidence="2 3">DSM 8475</strain>
    </source>
</reference>
<dbReference type="AlphaFoldDB" id="A0A922PUE0"/>
<evidence type="ECO:0000313" key="3">
    <source>
        <dbReference type="Proteomes" id="UP000051085"/>
    </source>
</evidence>
<gene>
    <name evidence="2" type="ORF">FD34_GL000429</name>
</gene>
<accession>A0A922PUE0</accession>
<dbReference type="Gene3D" id="3.40.50.1820">
    <property type="entry name" value="alpha/beta hydrolase"/>
    <property type="match status" value="1"/>
</dbReference>
<sequence>MSFYGDEVVEKIDSATPGLKILTRTNLAATPQANIIISHGLAEYSGRFDPIASYLVKHDNNIFRYDQLGHGGSDGERGFLASPDDLSDNLKVMVDRVEAKYPNLPTFILGHSMGGETVLLYGAKYPHTVDGMIVTDPVSLFEDQEIGMAKQLPVSGDEKKIIPNSIGEGLVTDQRVVEKYKHNPQVLHQLTVGIENVLYQGARYLREHIDQISDPILYLQGQADGLLSYRDALKAYARISSPDKELHVYPFLMHEILNEPSRKWEIYGEINRWVSKRIY</sequence>
<dbReference type="EMBL" id="AZGO01000058">
    <property type="protein sequence ID" value="KRM35938.1"/>
    <property type="molecule type" value="Genomic_DNA"/>
</dbReference>
<protein>
    <submittedName>
        <fullName evidence="2">Lysophospholipase</fullName>
    </submittedName>
</protein>
<dbReference type="Proteomes" id="UP000051085">
    <property type="component" value="Unassembled WGS sequence"/>
</dbReference>
<dbReference type="InterPro" id="IPR029058">
    <property type="entry name" value="AB_hydrolase_fold"/>
</dbReference>
<dbReference type="PANTHER" id="PTHR11614">
    <property type="entry name" value="PHOSPHOLIPASE-RELATED"/>
    <property type="match status" value="1"/>
</dbReference>
<dbReference type="Pfam" id="PF12146">
    <property type="entry name" value="Hydrolase_4"/>
    <property type="match status" value="1"/>
</dbReference>
<dbReference type="InterPro" id="IPR051044">
    <property type="entry name" value="MAG_DAG_Lipase"/>
</dbReference>
<name>A0A922PUE0_9LACO</name>